<dbReference type="Gene3D" id="3.80.30.30">
    <property type="match status" value="1"/>
</dbReference>
<keyword evidence="7" id="KW-1185">Reference proteome</keyword>
<proteinExistence type="predicted"/>
<evidence type="ECO:0000256" key="3">
    <source>
        <dbReference type="ARBA" id="ARBA00023014"/>
    </source>
</evidence>
<dbReference type="SFLD" id="SFLDS00029">
    <property type="entry name" value="Radical_SAM"/>
    <property type="match status" value="1"/>
</dbReference>
<dbReference type="Pfam" id="PF04055">
    <property type="entry name" value="Radical_SAM"/>
    <property type="match status" value="1"/>
</dbReference>
<dbReference type="InterPro" id="IPR040086">
    <property type="entry name" value="MJ0683-like"/>
</dbReference>
<evidence type="ECO:0000313" key="7">
    <source>
        <dbReference type="Proteomes" id="UP000295293"/>
    </source>
</evidence>
<gene>
    <name evidence="6" type="ORF">DFR29_102127</name>
</gene>
<evidence type="ECO:0000256" key="4">
    <source>
        <dbReference type="SAM" id="MobiDB-lite"/>
    </source>
</evidence>
<dbReference type="OrthoDB" id="9785699at2"/>
<accession>A0A4R6Z6T1</accession>
<dbReference type="InterPro" id="IPR058240">
    <property type="entry name" value="rSAM_sf"/>
</dbReference>
<organism evidence="6 7">
    <name type="scientific">Tahibacter aquaticus</name>
    <dbReference type="NCBI Taxonomy" id="520092"/>
    <lineage>
        <taxon>Bacteria</taxon>
        <taxon>Pseudomonadati</taxon>
        <taxon>Pseudomonadota</taxon>
        <taxon>Gammaproteobacteria</taxon>
        <taxon>Lysobacterales</taxon>
        <taxon>Rhodanobacteraceae</taxon>
        <taxon>Tahibacter</taxon>
    </lineage>
</organism>
<feature type="compositionally biased region" description="Basic and acidic residues" evidence="4">
    <location>
        <begin position="1"/>
        <end position="16"/>
    </location>
</feature>
<evidence type="ECO:0000259" key="5">
    <source>
        <dbReference type="Pfam" id="PF04055"/>
    </source>
</evidence>
<dbReference type="GO" id="GO:0016829">
    <property type="term" value="F:lyase activity"/>
    <property type="evidence" value="ECO:0007669"/>
    <property type="project" value="UniProtKB-KW"/>
</dbReference>
<feature type="domain" description="Radical SAM core" evidence="5">
    <location>
        <begin position="72"/>
        <end position="251"/>
    </location>
</feature>
<dbReference type="NCBIfam" id="NF033668">
    <property type="entry name" value="rSAM_PA0069"/>
    <property type="match status" value="1"/>
</dbReference>
<dbReference type="SUPFAM" id="SSF102114">
    <property type="entry name" value="Radical SAM enzymes"/>
    <property type="match status" value="1"/>
</dbReference>
<name>A0A4R6Z6T1_9GAMM</name>
<dbReference type="PANTHER" id="PTHR43432">
    <property type="entry name" value="SLR0285 PROTEIN"/>
    <property type="match status" value="1"/>
</dbReference>
<evidence type="ECO:0000256" key="2">
    <source>
        <dbReference type="ARBA" id="ARBA00023004"/>
    </source>
</evidence>
<protein>
    <submittedName>
        <fullName evidence="6">DNA repair photolyase</fullName>
    </submittedName>
</protein>
<keyword evidence="6" id="KW-0456">Lyase</keyword>
<keyword evidence="3" id="KW-0411">Iron-sulfur</keyword>
<dbReference type="PANTHER" id="PTHR43432:SF3">
    <property type="entry name" value="SLR0285 PROTEIN"/>
    <property type="match status" value="1"/>
</dbReference>
<evidence type="ECO:0000313" key="6">
    <source>
        <dbReference type="EMBL" id="TDR47467.1"/>
    </source>
</evidence>
<keyword evidence="1" id="KW-0479">Metal-binding</keyword>
<dbReference type="GO" id="GO:0051536">
    <property type="term" value="F:iron-sulfur cluster binding"/>
    <property type="evidence" value="ECO:0007669"/>
    <property type="project" value="UniProtKB-KW"/>
</dbReference>
<dbReference type="RefSeq" id="WP_133817188.1">
    <property type="nucleotide sequence ID" value="NZ_SNZH01000002.1"/>
</dbReference>
<dbReference type="InterPro" id="IPR007197">
    <property type="entry name" value="rSAM"/>
</dbReference>
<dbReference type="SFLD" id="SFLDG01084">
    <property type="entry name" value="Uncharacterised_Radical_SAM_Su"/>
    <property type="match status" value="1"/>
</dbReference>
<evidence type="ECO:0000256" key="1">
    <source>
        <dbReference type="ARBA" id="ARBA00022723"/>
    </source>
</evidence>
<sequence>MSDIRKPERIKGRGSRDNPAGRFEKTVSEAFDDGWYQDGEPAAAPRTTVSEERARQIISRNRSPDVPFDASVNPYRGCEHGCAYCYARPSHAYLNLSPGLDFETRLFAKTNAAEILRQDLAKPSYVCTPLNLGANTDPYQPIEKRYRLTRQILEVLDACNHPCTIITKNSLIERDIDLLQAMAARRLVHCFVSVTSLDNKLSSRLEPRASAPHRRIQAIAALTAAGIPTSVLVAPIIPALTDIYIEAIVEQAAAAGAVSAGYTVIRLPWELKGLWEDWLETHYPERKQHVLSVIRNIRGGELNDPDFGTRMRGEGPFADLIRQRIIVACRQAGIKRRANLELDTRSFVAPRKASAQGDLFA</sequence>
<feature type="region of interest" description="Disordered" evidence="4">
    <location>
        <begin position="1"/>
        <end position="51"/>
    </location>
</feature>
<dbReference type="Proteomes" id="UP000295293">
    <property type="component" value="Unassembled WGS sequence"/>
</dbReference>
<dbReference type="CDD" id="cd01335">
    <property type="entry name" value="Radical_SAM"/>
    <property type="match status" value="1"/>
</dbReference>
<dbReference type="EMBL" id="SNZH01000002">
    <property type="protein sequence ID" value="TDR47467.1"/>
    <property type="molecule type" value="Genomic_DNA"/>
</dbReference>
<dbReference type="GO" id="GO:0046872">
    <property type="term" value="F:metal ion binding"/>
    <property type="evidence" value="ECO:0007669"/>
    <property type="project" value="UniProtKB-KW"/>
</dbReference>
<keyword evidence="2" id="KW-0408">Iron</keyword>
<dbReference type="AlphaFoldDB" id="A0A4R6Z6T1"/>
<reference evidence="6 7" key="1">
    <citation type="submission" date="2019-03" db="EMBL/GenBank/DDBJ databases">
        <title>Genomic Encyclopedia of Type Strains, Phase IV (KMG-IV): sequencing the most valuable type-strain genomes for metagenomic binning, comparative biology and taxonomic classification.</title>
        <authorList>
            <person name="Goeker M."/>
        </authorList>
    </citation>
    <scope>NUCLEOTIDE SEQUENCE [LARGE SCALE GENOMIC DNA]</scope>
    <source>
        <strain evidence="6 7">DSM 21667</strain>
    </source>
</reference>
<comment type="caution">
    <text evidence="6">The sequence shown here is derived from an EMBL/GenBank/DDBJ whole genome shotgun (WGS) entry which is preliminary data.</text>
</comment>